<dbReference type="Proteomes" id="UP000269945">
    <property type="component" value="Unassembled WGS sequence"/>
</dbReference>
<gene>
    <name evidence="1" type="ORF">BN2614_LOCUS7</name>
</gene>
<proteinExistence type="predicted"/>
<accession>A0A9X9LUN9</accession>
<reference evidence="1 2" key="1">
    <citation type="submission" date="2018-10" db="EMBL/GenBank/DDBJ databases">
        <authorList>
            <person name="Ekblom R."/>
            <person name="Jareborg N."/>
        </authorList>
    </citation>
    <scope>NUCLEOTIDE SEQUENCE [LARGE SCALE GENOMIC DNA]</scope>
    <source>
        <tissue evidence="1">Muscle</tissue>
    </source>
</reference>
<protein>
    <submittedName>
        <fullName evidence="1">Uncharacterized protein</fullName>
    </submittedName>
</protein>
<dbReference type="EMBL" id="CYRY02018619">
    <property type="protein sequence ID" value="VCW96590.1"/>
    <property type="molecule type" value="Genomic_DNA"/>
</dbReference>
<name>A0A9X9LUN9_GULGU</name>
<keyword evidence="2" id="KW-1185">Reference proteome</keyword>
<comment type="caution">
    <text evidence="1">The sequence shown here is derived from an EMBL/GenBank/DDBJ whole genome shotgun (WGS) entry which is preliminary data.</text>
</comment>
<sequence>MAFPDSCSKSWGLGLWASVRAQGVLESSRGWGTEQGSQKGPLP</sequence>
<organism evidence="1 2">
    <name type="scientific">Gulo gulo</name>
    <name type="common">Wolverine</name>
    <name type="synonym">Gluton</name>
    <dbReference type="NCBI Taxonomy" id="48420"/>
    <lineage>
        <taxon>Eukaryota</taxon>
        <taxon>Metazoa</taxon>
        <taxon>Chordata</taxon>
        <taxon>Craniata</taxon>
        <taxon>Vertebrata</taxon>
        <taxon>Euteleostomi</taxon>
        <taxon>Mammalia</taxon>
        <taxon>Eutheria</taxon>
        <taxon>Laurasiatheria</taxon>
        <taxon>Carnivora</taxon>
        <taxon>Caniformia</taxon>
        <taxon>Musteloidea</taxon>
        <taxon>Mustelidae</taxon>
        <taxon>Guloninae</taxon>
        <taxon>Gulo</taxon>
    </lineage>
</organism>
<evidence type="ECO:0000313" key="2">
    <source>
        <dbReference type="Proteomes" id="UP000269945"/>
    </source>
</evidence>
<dbReference type="AlphaFoldDB" id="A0A9X9LUN9"/>
<evidence type="ECO:0000313" key="1">
    <source>
        <dbReference type="EMBL" id="VCW96590.1"/>
    </source>
</evidence>